<keyword evidence="1" id="KW-0238">DNA-binding</keyword>
<name>A0A819Y093_9BILA</name>
<dbReference type="GO" id="GO:0003677">
    <property type="term" value="F:DNA binding"/>
    <property type="evidence" value="ECO:0007669"/>
    <property type="project" value="UniProtKB-KW"/>
</dbReference>
<dbReference type="Proteomes" id="UP000663823">
    <property type="component" value="Unassembled WGS sequence"/>
</dbReference>
<evidence type="ECO:0000256" key="1">
    <source>
        <dbReference type="ARBA" id="ARBA00023125"/>
    </source>
</evidence>
<evidence type="ECO:0000313" key="3">
    <source>
        <dbReference type="EMBL" id="CAF4147377.1"/>
    </source>
</evidence>
<comment type="caution">
    <text evidence="3">The sequence shown here is derived from an EMBL/GenBank/DDBJ whole genome shotgun (WGS) entry which is preliminary data.</text>
</comment>
<dbReference type="InterPro" id="IPR006600">
    <property type="entry name" value="HTH_CenpB_DNA-bd_dom"/>
</dbReference>
<accession>A0A819Y093</accession>
<organism evidence="3 4">
    <name type="scientific">Rotaria sordida</name>
    <dbReference type="NCBI Taxonomy" id="392033"/>
    <lineage>
        <taxon>Eukaryota</taxon>
        <taxon>Metazoa</taxon>
        <taxon>Spiralia</taxon>
        <taxon>Gnathifera</taxon>
        <taxon>Rotifera</taxon>
        <taxon>Eurotatoria</taxon>
        <taxon>Bdelloidea</taxon>
        <taxon>Philodinida</taxon>
        <taxon>Philodinidae</taxon>
        <taxon>Rotaria</taxon>
    </lineage>
</organism>
<gene>
    <name evidence="3" type="ORF">OTI717_LOCUS36048</name>
</gene>
<dbReference type="AlphaFoldDB" id="A0A819Y093"/>
<dbReference type="InterPro" id="IPR009057">
    <property type="entry name" value="Homeodomain-like_sf"/>
</dbReference>
<dbReference type="Pfam" id="PF03221">
    <property type="entry name" value="HTH_Tnp_Tc5"/>
    <property type="match status" value="1"/>
</dbReference>
<feature type="non-terminal residue" evidence="3">
    <location>
        <position position="1"/>
    </location>
</feature>
<protein>
    <recommendedName>
        <fullName evidence="2">HTH CENPB-type domain-containing protein</fullName>
    </recommendedName>
</protein>
<evidence type="ECO:0000259" key="2">
    <source>
        <dbReference type="PROSITE" id="PS51253"/>
    </source>
</evidence>
<evidence type="ECO:0000313" key="4">
    <source>
        <dbReference type="Proteomes" id="UP000663823"/>
    </source>
</evidence>
<dbReference type="EMBL" id="CAJOAX010014755">
    <property type="protein sequence ID" value="CAF4147377.1"/>
    <property type="molecule type" value="Genomic_DNA"/>
</dbReference>
<reference evidence="3" key="1">
    <citation type="submission" date="2021-02" db="EMBL/GenBank/DDBJ databases">
        <authorList>
            <person name="Nowell W R."/>
        </authorList>
    </citation>
    <scope>NUCLEOTIDE SEQUENCE</scope>
</reference>
<dbReference type="PROSITE" id="PS51253">
    <property type="entry name" value="HTH_CENPB"/>
    <property type="match status" value="1"/>
</dbReference>
<sequence length="235" mass="27459">TRKRKWRTTKHLFQHVPNPQCIACFRKYIEASGTRRQKLDNLDTYIFNQFEHIRHQYLSVHDIDLRRCGPKKARELNLNDFQASDGWLYNFKHQHEICSRKITKLILNTHQISIELEPHGDRTLTHNEEKSTCRSVLLLGAATHSYTIQPTITMDGCVLNPLYMCLKEVSGHISENLKKNLFNAKNIILTCSKSGKLTSSLVTYWRDQCLIPNLRSRTLLLDSLPYQVHPNVYKN</sequence>
<feature type="domain" description="HTH CENPB-type" evidence="2">
    <location>
        <begin position="30"/>
        <end position="101"/>
    </location>
</feature>
<proteinExistence type="predicted"/>
<dbReference type="SUPFAM" id="SSF46689">
    <property type="entry name" value="Homeodomain-like"/>
    <property type="match status" value="1"/>
</dbReference>
<dbReference type="Gene3D" id="1.10.10.60">
    <property type="entry name" value="Homeodomain-like"/>
    <property type="match status" value="1"/>
</dbReference>